<feature type="domain" description="Fe/B12 periplasmic-binding" evidence="1">
    <location>
        <begin position="89"/>
        <end position="362"/>
    </location>
</feature>
<evidence type="ECO:0000313" key="3">
    <source>
        <dbReference type="Proteomes" id="UP000237350"/>
    </source>
</evidence>
<sequence length="400" mass="44572">MDYTRTSAPGFCQAKRFSSVSSRSVSSRSVSSRSVSSRRALLAGVWLLAGLLSVPFPGPGQLQASESGTPRTVRDALNRPVTLTVPPERIVTAGRAMIMTAGVLWAFPGVPDRTVGLGRNTQGPANFLEVTHPRYNEITLLERTVGPEQVAALRPDLVVLKSGVRESLGRPLERLGFPVLYVDLETPEQYDRDLIMLGAALDQEERGRELARFFRETTRAVTARTAGVPREERPSSLLIYHRQAGGQVSFNVPPDGWLQTRLVEMAGGTPLWRGANPGGGWSTVSFEQIAAWDPDTIILVDYGGEAPSLRDGLARQPRWRQLRAVQEDRFYAMPRDYYSWDQPDVRWLLGLQWLARQFHPRLFTGEPLEEEIRLFFSTLYGIESRSFEELIAPVLAGDLP</sequence>
<dbReference type="PANTHER" id="PTHR30535">
    <property type="entry name" value="VITAMIN B12-BINDING PROTEIN"/>
    <property type="match status" value="1"/>
</dbReference>
<gene>
    <name evidence="2" type="ORF">AU468_08520</name>
</gene>
<name>A0A2S4JPE5_9SPIO</name>
<keyword evidence="3" id="KW-1185">Reference proteome</keyword>
<dbReference type="RefSeq" id="WP_103680345.1">
    <property type="nucleotide sequence ID" value="NZ_LPWH01000067.1"/>
</dbReference>
<dbReference type="Gene3D" id="1.20.58.2180">
    <property type="match status" value="1"/>
</dbReference>
<dbReference type="EMBL" id="LPWH01000067">
    <property type="protein sequence ID" value="POR01350.1"/>
    <property type="molecule type" value="Genomic_DNA"/>
</dbReference>
<dbReference type="Pfam" id="PF01497">
    <property type="entry name" value="Peripla_BP_2"/>
    <property type="match status" value="1"/>
</dbReference>
<evidence type="ECO:0000313" key="2">
    <source>
        <dbReference type="EMBL" id="POR01350.1"/>
    </source>
</evidence>
<evidence type="ECO:0000259" key="1">
    <source>
        <dbReference type="PROSITE" id="PS50983"/>
    </source>
</evidence>
<dbReference type="SUPFAM" id="SSF53807">
    <property type="entry name" value="Helical backbone' metal receptor"/>
    <property type="match status" value="1"/>
</dbReference>
<protein>
    <recommendedName>
        <fullName evidence="1">Fe/B12 periplasmic-binding domain-containing protein</fullName>
    </recommendedName>
</protein>
<dbReference type="Proteomes" id="UP000237350">
    <property type="component" value="Unassembled WGS sequence"/>
</dbReference>
<organism evidence="2 3">
    <name type="scientific">Alkalispirochaeta sphaeroplastigenens</name>
    <dbReference type="NCBI Taxonomy" id="1187066"/>
    <lineage>
        <taxon>Bacteria</taxon>
        <taxon>Pseudomonadati</taxon>
        <taxon>Spirochaetota</taxon>
        <taxon>Spirochaetia</taxon>
        <taxon>Spirochaetales</taxon>
        <taxon>Spirochaetaceae</taxon>
        <taxon>Alkalispirochaeta</taxon>
    </lineage>
</organism>
<proteinExistence type="predicted"/>
<dbReference type="InterPro" id="IPR050902">
    <property type="entry name" value="ABC_Transporter_SBP"/>
</dbReference>
<dbReference type="PANTHER" id="PTHR30535:SF34">
    <property type="entry name" value="MOLYBDATE-BINDING PROTEIN MOLA"/>
    <property type="match status" value="1"/>
</dbReference>
<dbReference type="AlphaFoldDB" id="A0A2S4JPE5"/>
<accession>A0A2S4JPE5</accession>
<comment type="caution">
    <text evidence="2">The sequence shown here is derived from an EMBL/GenBank/DDBJ whole genome shotgun (WGS) entry which is preliminary data.</text>
</comment>
<dbReference type="InterPro" id="IPR002491">
    <property type="entry name" value="ABC_transptr_periplasmic_BD"/>
</dbReference>
<reference evidence="3" key="1">
    <citation type="submission" date="2015-12" db="EMBL/GenBank/DDBJ databases">
        <authorList>
            <person name="Lodha T.D."/>
            <person name="Chintalapati S."/>
            <person name="Chintalapati V.R."/>
            <person name="Sravanthi T."/>
        </authorList>
    </citation>
    <scope>NUCLEOTIDE SEQUENCE [LARGE SCALE GENOMIC DNA]</scope>
    <source>
        <strain evidence="3">JC133</strain>
    </source>
</reference>
<dbReference type="PROSITE" id="PS50983">
    <property type="entry name" value="FE_B12_PBP"/>
    <property type="match status" value="1"/>
</dbReference>
<dbReference type="Gene3D" id="3.40.50.1980">
    <property type="entry name" value="Nitrogenase molybdenum iron protein domain"/>
    <property type="match status" value="2"/>
</dbReference>
<dbReference type="OrthoDB" id="368509at2"/>